<evidence type="ECO:0000313" key="2">
    <source>
        <dbReference type="EMBL" id="KAJ3781041.1"/>
    </source>
</evidence>
<dbReference type="Gene3D" id="1.20.1280.50">
    <property type="match status" value="1"/>
</dbReference>
<gene>
    <name evidence="2" type="ORF">GGU10DRAFT_123270</name>
</gene>
<accession>A0AA38KNQ3</accession>
<dbReference type="InterPro" id="IPR036047">
    <property type="entry name" value="F-box-like_dom_sf"/>
</dbReference>
<dbReference type="SUPFAM" id="SSF81383">
    <property type="entry name" value="F-box domain"/>
    <property type="match status" value="1"/>
</dbReference>
<protein>
    <recommendedName>
        <fullName evidence="1">F-box domain-containing protein</fullName>
    </recommendedName>
</protein>
<dbReference type="InterPro" id="IPR001810">
    <property type="entry name" value="F-box_dom"/>
</dbReference>
<reference evidence="2" key="1">
    <citation type="submission" date="2022-08" db="EMBL/GenBank/DDBJ databases">
        <authorList>
            <consortium name="DOE Joint Genome Institute"/>
            <person name="Min B."/>
            <person name="Riley R."/>
            <person name="Sierra-Patev S."/>
            <person name="Naranjo-Ortiz M."/>
            <person name="Looney B."/>
            <person name="Konkel Z."/>
            <person name="Slot J.C."/>
            <person name="Sakamoto Y."/>
            <person name="Steenwyk J.L."/>
            <person name="Rokas A."/>
            <person name="Carro J."/>
            <person name="Camarero S."/>
            <person name="Ferreira P."/>
            <person name="Molpeceres G."/>
            <person name="Ruiz-Duenas F.J."/>
            <person name="Serrano A."/>
            <person name="Henrissat B."/>
            <person name="Drula E."/>
            <person name="Hughes K.W."/>
            <person name="Mata J.L."/>
            <person name="Ishikawa N.K."/>
            <person name="Vargas-Isla R."/>
            <person name="Ushijima S."/>
            <person name="Smith C.A."/>
            <person name="Ahrendt S."/>
            <person name="Andreopoulos W."/>
            <person name="He G."/>
            <person name="Labutti K."/>
            <person name="Lipzen A."/>
            <person name="Ng V."/>
            <person name="Sandor L."/>
            <person name="Barry K."/>
            <person name="Martinez A.T."/>
            <person name="Xiao Y."/>
            <person name="Gibbons J.G."/>
            <person name="Terashima K."/>
            <person name="Hibbett D.S."/>
            <person name="Grigoriev I.V."/>
        </authorList>
    </citation>
    <scope>NUCLEOTIDE SEQUENCE</scope>
    <source>
        <strain evidence="2">TFB10291</strain>
    </source>
</reference>
<name>A0AA38KNQ3_9AGAR</name>
<keyword evidence="3" id="KW-1185">Reference proteome</keyword>
<dbReference type="AlphaFoldDB" id="A0AA38KNQ3"/>
<feature type="non-terminal residue" evidence="2">
    <location>
        <position position="112"/>
    </location>
</feature>
<proteinExistence type="predicted"/>
<sequence length="112" mass="13009">MSTTFHDLPTEIIEEILILCDPIEVGMISCCSRLFYNLIYNSRGDSSQHLWRALYLAQPFDDPTRCVSHHGRPRVGEFNWKSELQAIIRARTVLKDVSICKPYERIQVLKTL</sequence>
<organism evidence="2 3">
    <name type="scientific">Lentinula aff. detonsa</name>
    <dbReference type="NCBI Taxonomy" id="2804958"/>
    <lineage>
        <taxon>Eukaryota</taxon>
        <taxon>Fungi</taxon>
        <taxon>Dikarya</taxon>
        <taxon>Basidiomycota</taxon>
        <taxon>Agaricomycotina</taxon>
        <taxon>Agaricomycetes</taxon>
        <taxon>Agaricomycetidae</taxon>
        <taxon>Agaricales</taxon>
        <taxon>Marasmiineae</taxon>
        <taxon>Omphalotaceae</taxon>
        <taxon>Lentinula</taxon>
    </lineage>
</organism>
<dbReference type="CDD" id="cd09917">
    <property type="entry name" value="F-box_SF"/>
    <property type="match status" value="1"/>
</dbReference>
<evidence type="ECO:0000259" key="1">
    <source>
        <dbReference type="PROSITE" id="PS50181"/>
    </source>
</evidence>
<dbReference type="Pfam" id="PF00646">
    <property type="entry name" value="F-box"/>
    <property type="match status" value="1"/>
</dbReference>
<comment type="caution">
    <text evidence="2">The sequence shown here is derived from an EMBL/GenBank/DDBJ whole genome shotgun (WGS) entry which is preliminary data.</text>
</comment>
<dbReference type="Proteomes" id="UP001163798">
    <property type="component" value="Unassembled WGS sequence"/>
</dbReference>
<dbReference type="EMBL" id="MU793611">
    <property type="protein sequence ID" value="KAJ3781041.1"/>
    <property type="molecule type" value="Genomic_DNA"/>
</dbReference>
<dbReference type="PROSITE" id="PS50181">
    <property type="entry name" value="FBOX"/>
    <property type="match status" value="1"/>
</dbReference>
<feature type="domain" description="F-box" evidence="1">
    <location>
        <begin position="2"/>
        <end position="54"/>
    </location>
</feature>
<evidence type="ECO:0000313" key="3">
    <source>
        <dbReference type="Proteomes" id="UP001163798"/>
    </source>
</evidence>